<keyword evidence="1" id="KW-0472">Membrane</keyword>
<keyword evidence="1" id="KW-1133">Transmembrane helix</keyword>
<evidence type="ECO:0008006" key="4">
    <source>
        <dbReference type="Google" id="ProtNLM"/>
    </source>
</evidence>
<protein>
    <recommendedName>
        <fullName evidence="4">DUF116 domain-containing protein</fullName>
    </recommendedName>
</protein>
<sequence>MILDNLFQFFGQTLVVIAIALFIILILALALGKILLKKNILIFPRLIIFALDVFYSPLKSLAGSLGFDESMVDHVGVEVRNKINEKKFNEIDLHEKIIVFPHCLRNPQCEAILDETGLVCNCCGKCAIGVIKPKAEKMGYKVFVIPGSTFVKKIVKNNKFASVLGVACYEDLNLTMMKLSDFNPQGVLLSRTGCFKTKVDVKTVLDKIGYNKETVEDVSLDSFKNKIDSPCSEKKHGVEK</sequence>
<organism evidence="2 3">
    <name type="scientific">Candidatus Methanobinarius endosymbioticus</name>
    <dbReference type="NCBI Taxonomy" id="2006182"/>
    <lineage>
        <taxon>Archaea</taxon>
        <taxon>Methanobacteriati</taxon>
        <taxon>Methanobacteriota</taxon>
        <taxon>Methanomada group</taxon>
        <taxon>Methanobacteria</taxon>
        <taxon>Methanobacteriales</taxon>
        <taxon>Methanobacteriaceae</taxon>
        <taxon>Candidatus Methanobinarius</taxon>
    </lineage>
</organism>
<dbReference type="AlphaFoldDB" id="A0A366MEF1"/>
<dbReference type="EMBL" id="NIZT01000017">
    <property type="protein sequence ID" value="RBQ23869.1"/>
    <property type="molecule type" value="Genomic_DNA"/>
</dbReference>
<gene>
    <name evidence="2" type="ORF">ALNOE001_06610</name>
</gene>
<keyword evidence="1" id="KW-0812">Transmembrane</keyword>
<dbReference type="Pfam" id="PF01976">
    <property type="entry name" value="DUF116"/>
    <property type="match status" value="1"/>
</dbReference>
<proteinExistence type="predicted"/>
<name>A0A366MEF1_9EURY</name>
<feature type="transmembrane region" description="Helical" evidence="1">
    <location>
        <begin position="6"/>
        <end position="28"/>
    </location>
</feature>
<keyword evidence="3" id="KW-1185">Reference proteome</keyword>
<dbReference type="InterPro" id="IPR002829">
    <property type="entry name" value="DUF116"/>
</dbReference>
<evidence type="ECO:0000313" key="3">
    <source>
        <dbReference type="Proteomes" id="UP000253099"/>
    </source>
</evidence>
<dbReference type="PIRSF" id="PIRSF006594">
    <property type="entry name" value="UCP006594"/>
    <property type="match status" value="1"/>
</dbReference>
<accession>A0A366MEF1</accession>
<feature type="transmembrane region" description="Helical" evidence="1">
    <location>
        <begin position="40"/>
        <end position="58"/>
    </location>
</feature>
<evidence type="ECO:0000313" key="2">
    <source>
        <dbReference type="EMBL" id="RBQ23869.1"/>
    </source>
</evidence>
<evidence type="ECO:0000256" key="1">
    <source>
        <dbReference type="SAM" id="Phobius"/>
    </source>
</evidence>
<dbReference type="PANTHER" id="PTHR43801">
    <property type="entry name" value="NUCLEOTIDE-BINDING PROTEIN-RELATED"/>
    <property type="match status" value="1"/>
</dbReference>
<reference evidence="2 3" key="1">
    <citation type="submission" date="2018-06" db="EMBL/GenBank/DDBJ databases">
        <title>Genomic insight into two independent archaeal endosymbiosis events.</title>
        <authorList>
            <person name="Lind A.E."/>
            <person name="Lewis W.H."/>
            <person name="Spang A."/>
            <person name="Guy L."/>
            <person name="Embley M.T."/>
            <person name="Ettema T.J.G."/>
        </authorList>
    </citation>
    <scope>NUCLEOTIDE SEQUENCE [LARGE SCALE GENOMIC DNA]</scope>
    <source>
        <strain evidence="2">NOE</strain>
    </source>
</reference>
<dbReference type="Proteomes" id="UP000253099">
    <property type="component" value="Unassembled WGS sequence"/>
</dbReference>
<dbReference type="PANTHER" id="PTHR43801:SF1">
    <property type="entry name" value="POLYPRENYL SYNTHETASE"/>
    <property type="match status" value="1"/>
</dbReference>
<comment type="caution">
    <text evidence="2">The sequence shown here is derived from an EMBL/GenBank/DDBJ whole genome shotgun (WGS) entry which is preliminary data.</text>
</comment>